<dbReference type="Proteomes" id="UP000250275">
    <property type="component" value="Unassembled WGS sequence"/>
</dbReference>
<keyword evidence="2" id="KW-1185">Reference proteome</keyword>
<dbReference type="EMBL" id="KQ767242">
    <property type="protein sequence ID" value="OAD53486.1"/>
    <property type="molecule type" value="Genomic_DNA"/>
</dbReference>
<accession>A0A310SER2</accession>
<proteinExistence type="predicted"/>
<sequence length="155" mass="18420">MSISGKTLYTKVCGLRPGLSNLLTPELLNKICDEPVVQPFLKWFCENLNYVNVVSDEDLQMELEIKLDEDIEKEEECLNRETIEANKAYEDCFEILRQFDIRNHEFFKEVKHLLNIYADAAENETNTSYEREKNILWQRFLMDPDTLRKIHQEVK</sequence>
<dbReference type="AlphaFoldDB" id="A0A310SER2"/>
<gene>
    <name evidence="1" type="ORF">WN48_09969</name>
</gene>
<evidence type="ECO:0000313" key="1">
    <source>
        <dbReference type="EMBL" id="OAD53486.1"/>
    </source>
</evidence>
<protein>
    <recommendedName>
        <fullName evidence="3">HAUS augmin-like complex subunit 3 N-terminal domain-containing protein</fullName>
    </recommendedName>
</protein>
<evidence type="ECO:0000313" key="2">
    <source>
        <dbReference type="Proteomes" id="UP000250275"/>
    </source>
</evidence>
<name>A0A310SER2_9HYME</name>
<organism evidence="1 2">
    <name type="scientific">Eufriesea mexicana</name>
    <dbReference type="NCBI Taxonomy" id="516756"/>
    <lineage>
        <taxon>Eukaryota</taxon>
        <taxon>Metazoa</taxon>
        <taxon>Ecdysozoa</taxon>
        <taxon>Arthropoda</taxon>
        <taxon>Hexapoda</taxon>
        <taxon>Insecta</taxon>
        <taxon>Pterygota</taxon>
        <taxon>Neoptera</taxon>
        <taxon>Endopterygota</taxon>
        <taxon>Hymenoptera</taxon>
        <taxon>Apocrita</taxon>
        <taxon>Aculeata</taxon>
        <taxon>Apoidea</taxon>
        <taxon>Anthophila</taxon>
        <taxon>Apidae</taxon>
        <taxon>Eufriesea</taxon>
    </lineage>
</organism>
<dbReference type="OrthoDB" id="2159690at2759"/>
<evidence type="ECO:0008006" key="3">
    <source>
        <dbReference type="Google" id="ProtNLM"/>
    </source>
</evidence>
<feature type="non-terminal residue" evidence="1">
    <location>
        <position position="155"/>
    </location>
</feature>
<reference evidence="1 2" key="1">
    <citation type="submission" date="2015-07" db="EMBL/GenBank/DDBJ databases">
        <title>The genome of Eufriesea mexicana.</title>
        <authorList>
            <person name="Pan H."/>
            <person name="Kapheim K."/>
        </authorList>
    </citation>
    <scope>NUCLEOTIDE SEQUENCE [LARGE SCALE GENOMIC DNA]</scope>
    <source>
        <strain evidence="1">0111107269</strain>
        <tissue evidence="1">Whole body</tissue>
    </source>
</reference>